<evidence type="ECO:0000256" key="3">
    <source>
        <dbReference type="ARBA" id="ARBA00022552"/>
    </source>
</evidence>
<dbReference type="Gene3D" id="2.40.30.60">
    <property type="entry name" value="RimM"/>
    <property type="match status" value="1"/>
</dbReference>
<dbReference type="AlphaFoldDB" id="A0A1Y4T054"/>
<dbReference type="OrthoDB" id="9810331at2"/>
<proteinExistence type="inferred from homology"/>
<evidence type="ECO:0000256" key="4">
    <source>
        <dbReference type="ARBA" id="ARBA00023186"/>
    </source>
</evidence>
<dbReference type="NCBIfam" id="TIGR02273">
    <property type="entry name" value="16S_RimM"/>
    <property type="match status" value="1"/>
</dbReference>
<dbReference type="PANTHER" id="PTHR33692">
    <property type="entry name" value="RIBOSOME MATURATION FACTOR RIMM"/>
    <property type="match status" value="1"/>
</dbReference>
<dbReference type="InterPro" id="IPR011961">
    <property type="entry name" value="RimM"/>
</dbReference>
<gene>
    <name evidence="5" type="primary">rimM</name>
    <name evidence="8" type="ORF">B5E75_03370</name>
</gene>
<dbReference type="SUPFAM" id="SSF50346">
    <property type="entry name" value="PRC-barrel domain"/>
    <property type="match status" value="1"/>
</dbReference>
<evidence type="ECO:0000256" key="1">
    <source>
        <dbReference type="ARBA" id="ARBA00022490"/>
    </source>
</evidence>
<dbReference type="HAMAP" id="MF_00014">
    <property type="entry name" value="Ribosome_mat_RimM"/>
    <property type="match status" value="1"/>
</dbReference>
<dbReference type="InterPro" id="IPR056792">
    <property type="entry name" value="PRC_RimM"/>
</dbReference>
<dbReference type="GO" id="GO:0005737">
    <property type="term" value="C:cytoplasm"/>
    <property type="evidence" value="ECO:0007669"/>
    <property type="project" value="UniProtKB-SubCell"/>
</dbReference>
<comment type="subunit">
    <text evidence="5">Binds ribosomal protein uS19.</text>
</comment>
<dbReference type="InterPro" id="IPR036976">
    <property type="entry name" value="RimM_N_sf"/>
</dbReference>
<feature type="domain" description="RimM N-terminal" evidence="6">
    <location>
        <begin position="6"/>
        <end position="87"/>
    </location>
</feature>
<dbReference type="PANTHER" id="PTHR33692:SF1">
    <property type="entry name" value="RIBOSOME MATURATION FACTOR RIMM"/>
    <property type="match status" value="1"/>
</dbReference>
<dbReference type="SUPFAM" id="SSF50447">
    <property type="entry name" value="Translation proteins"/>
    <property type="match status" value="1"/>
</dbReference>
<dbReference type="Proteomes" id="UP000195305">
    <property type="component" value="Unassembled WGS sequence"/>
</dbReference>
<dbReference type="GO" id="GO:0005840">
    <property type="term" value="C:ribosome"/>
    <property type="evidence" value="ECO:0007669"/>
    <property type="project" value="InterPro"/>
</dbReference>
<evidence type="ECO:0000313" key="9">
    <source>
        <dbReference type="Proteomes" id="UP000195305"/>
    </source>
</evidence>
<dbReference type="GO" id="GO:0042274">
    <property type="term" value="P:ribosomal small subunit biogenesis"/>
    <property type="evidence" value="ECO:0007669"/>
    <property type="project" value="UniProtKB-UniRule"/>
</dbReference>
<evidence type="ECO:0000313" key="8">
    <source>
        <dbReference type="EMBL" id="OUQ35557.1"/>
    </source>
</evidence>
<comment type="similarity">
    <text evidence="5">Belongs to the RimM family.</text>
</comment>
<comment type="domain">
    <text evidence="5">The PRC barrel domain binds ribosomal protein uS19.</text>
</comment>
<name>A0A1Y4T054_9FIRM</name>
<accession>A0A1Y4T054</accession>
<dbReference type="Pfam" id="PF01782">
    <property type="entry name" value="RimM"/>
    <property type="match status" value="1"/>
</dbReference>
<dbReference type="Pfam" id="PF24986">
    <property type="entry name" value="PRC_RimM"/>
    <property type="match status" value="1"/>
</dbReference>
<evidence type="ECO:0000256" key="5">
    <source>
        <dbReference type="HAMAP-Rule" id="MF_00014"/>
    </source>
</evidence>
<dbReference type="InterPro" id="IPR009000">
    <property type="entry name" value="Transl_B-barrel_sf"/>
</dbReference>
<reference evidence="8 9" key="1">
    <citation type="journal article" date="2018" name="BMC Genomics">
        <title>Whole genome sequencing and function prediction of 133 gut anaerobes isolated from chicken caecum in pure cultures.</title>
        <authorList>
            <person name="Medvecky M."/>
            <person name="Cejkova D."/>
            <person name="Polansky O."/>
            <person name="Karasova D."/>
            <person name="Kubasova T."/>
            <person name="Cizek A."/>
            <person name="Rychlik I."/>
        </authorList>
    </citation>
    <scope>NUCLEOTIDE SEQUENCE [LARGE SCALE GENOMIC DNA]</scope>
    <source>
        <strain evidence="8 9">An13</strain>
    </source>
</reference>
<keyword evidence="1 5" id="KW-0963">Cytoplasm</keyword>
<keyword evidence="4 5" id="KW-0143">Chaperone</keyword>
<evidence type="ECO:0000256" key="2">
    <source>
        <dbReference type="ARBA" id="ARBA00022517"/>
    </source>
</evidence>
<evidence type="ECO:0000259" key="7">
    <source>
        <dbReference type="Pfam" id="PF24986"/>
    </source>
</evidence>
<dbReference type="InterPro" id="IPR011033">
    <property type="entry name" value="PRC_barrel-like_sf"/>
</dbReference>
<comment type="subcellular location">
    <subcellularLocation>
        <location evidence="5">Cytoplasm</location>
    </subcellularLocation>
</comment>
<protein>
    <recommendedName>
        <fullName evidence="5">Ribosome maturation factor RimM</fullName>
    </recommendedName>
</protein>
<dbReference type="GO" id="GO:0043022">
    <property type="term" value="F:ribosome binding"/>
    <property type="evidence" value="ECO:0007669"/>
    <property type="project" value="InterPro"/>
</dbReference>
<dbReference type="EMBL" id="NFLJ01000007">
    <property type="protein sequence ID" value="OUQ35557.1"/>
    <property type="molecule type" value="Genomic_DNA"/>
</dbReference>
<organism evidence="8 9">
    <name type="scientific">Massilimicrobiota timonensis</name>
    <dbReference type="NCBI Taxonomy" id="1776392"/>
    <lineage>
        <taxon>Bacteria</taxon>
        <taxon>Bacillati</taxon>
        <taxon>Bacillota</taxon>
        <taxon>Erysipelotrichia</taxon>
        <taxon>Erysipelotrichales</taxon>
        <taxon>Erysipelotrichaceae</taxon>
        <taxon>Massilimicrobiota</taxon>
    </lineage>
</organism>
<keyword evidence="9" id="KW-1185">Reference proteome</keyword>
<sequence length="167" mass="19347">MDQVIVGKIVNTHGIKGELKVKSSTDFVAERFARGAQLFIDYQGQKMEMTVASYRIHKGHILVTFEGYRDINLVEKYKGCLLYAMKDESLLDENEYYISDIIGCEVYNDGKYIGKVQDVQLYDHHDILVVQGQQKIMIPYVDAFITNEDIEHQRIDVHLIEGFYDED</sequence>
<dbReference type="RefSeq" id="WP_087357372.1">
    <property type="nucleotide sequence ID" value="NZ_NFLJ01000007.1"/>
</dbReference>
<comment type="function">
    <text evidence="5">An accessory protein needed during the final step in the assembly of 30S ribosomal subunit, possibly for assembly of the head region. Essential for efficient processing of 16S rRNA. May be needed both before and after RbfA during the maturation of 16S rRNA. It has affinity for free ribosomal 30S subunits but not for 70S ribosomes.</text>
</comment>
<dbReference type="InterPro" id="IPR002676">
    <property type="entry name" value="RimM_N"/>
</dbReference>
<comment type="caution">
    <text evidence="8">The sequence shown here is derived from an EMBL/GenBank/DDBJ whole genome shotgun (WGS) entry which is preliminary data.</text>
</comment>
<keyword evidence="2 5" id="KW-0690">Ribosome biogenesis</keyword>
<keyword evidence="3 5" id="KW-0698">rRNA processing</keyword>
<dbReference type="GO" id="GO:0006364">
    <property type="term" value="P:rRNA processing"/>
    <property type="evidence" value="ECO:0007669"/>
    <property type="project" value="UniProtKB-UniRule"/>
</dbReference>
<feature type="domain" description="Ribosome maturation factor RimM PRC barrel" evidence="7">
    <location>
        <begin position="99"/>
        <end position="162"/>
    </location>
</feature>
<evidence type="ECO:0000259" key="6">
    <source>
        <dbReference type="Pfam" id="PF01782"/>
    </source>
</evidence>
<dbReference type="Gene3D" id="2.30.30.240">
    <property type="entry name" value="PRC-barrel domain"/>
    <property type="match status" value="1"/>
</dbReference>